<keyword evidence="5" id="KW-0067">ATP-binding</keyword>
<gene>
    <name evidence="9" type="ORF">ACFQQL_01855</name>
</gene>
<sequence>MDGQLSGAASRTPVVLADDLSGAAEVAGVALRTGWTAAQVRLGSEIHAPGGGTLTVADLDSRYLGAASARARVETAVRGLPGRGARVAKKIDSLLRGNLEAELAPFLRHGTTVVLCPALPGLGRTVVNGELLLDGVALHETPAWSAERRRAPRSVREALGALPSRGAPLTDVRSGALPTLLRSGDPCVAVCDAVDDADLRLIADAAHQHDVVLAGSADLIGHLLSRSRPAFAPATPVAVQPRPEPAHRVLGVVGTAAPIADRQLAHTAATPGVLIRRLDLKDLVAGDRQFLARTSCDLAAALVERSVCIAVDAGFRPGRTEQRRVKESLAQIVADAVAHDVRIALFLTGGETARAVLDRLSVTTLPVYDEVHHGAVIAGTSAGRLVAIRPGSFGNEASITQVFRALGPERTITRGTG</sequence>
<dbReference type="InterPro" id="IPR031475">
    <property type="entry name" value="NBD_C"/>
</dbReference>
<keyword evidence="2 9" id="KW-0808">Transferase</keyword>
<dbReference type="Gene3D" id="3.40.980.20">
    <property type="entry name" value="Four-carbon acid sugar kinase, nucleotide binding domain"/>
    <property type="match status" value="1"/>
</dbReference>
<proteinExistence type="inferred from homology"/>
<protein>
    <submittedName>
        <fullName evidence="9">Four-carbon acid sugar kinase family protein</fullName>
        <ecNumber evidence="9">2.7.1.-</ecNumber>
    </submittedName>
</protein>
<dbReference type="EMBL" id="JBHTCQ010000001">
    <property type="protein sequence ID" value="MFC7403839.1"/>
    <property type="molecule type" value="Genomic_DNA"/>
</dbReference>
<feature type="domain" description="Four-carbon acid sugar kinase N-terminal" evidence="7">
    <location>
        <begin position="14"/>
        <end position="220"/>
    </location>
</feature>
<evidence type="ECO:0000313" key="9">
    <source>
        <dbReference type="EMBL" id="MFC7403839.1"/>
    </source>
</evidence>
<keyword evidence="4 9" id="KW-0418">Kinase</keyword>
<keyword evidence="10" id="KW-1185">Reference proteome</keyword>
<keyword evidence="3" id="KW-0547">Nucleotide-binding</keyword>
<reference evidence="10" key="1">
    <citation type="journal article" date="2019" name="Int. J. Syst. Evol. Microbiol.">
        <title>The Global Catalogue of Microorganisms (GCM) 10K type strain sequencing project: providing services to taxonomists for standard genome sequencing and annotation.</title>
        <authorList>
            <consortium name="The Broad Institute Genomics Platform"/>
            <consortium name="The Broad Institute Genome Sequencing Center for Infectious Disease"/>
            <person name="Wu L."/>
            <person name="Ma J."/>
        </authorList>
    </citation>
    <scope>NUCLEOTIDE SEQUENCE [LARGE SCALE GENOMIC DNA]</scope>
    <source>
        <strain evidence="10">JCM 1490</strain>
    </source>
</reference>
<evidence type="ECO:0000256" key="5">
    <source>
        <dbReference type="ARBA" id="ARBA00022840"/>
    </source>
</evidence>
<dbReference type="InterPro" id="IPR010737">
    <property type="entry name" value="4-carb_acid_sugar_kinase_N"/>
</dbReference>
<feature type="domain" description="Four-carbon acid sugar kinase nucleotide binding" evidence="8">
    <location>
        <begin position="250"/>
        <end position="398"/>
    </location>
</feature>
<dbReference type="GO" id="GO:0016301">
    <property type="term" value="F:kinase activity"/>
    <property type="evidence" value="ECO:0007669"/>
    <property type="project" value="UniProtKB-KW"/>
</dbReference>
<dbReference type="SUPFAM" id="SSF142764">
    <property type="entry name" value="YgbK-like"/>
    <property type="match status" value="1"/>
</dbReference>
<evidence type="ECO:0000256" key="1">
    <source>
        <dbReference type="ARBA" id="ARBA00005715"/>
    </source>
</evidence>
<dbReference type="Gene3D" id="3.40.50.10840">
    <property type="entry name" value="Putative sugar-binding, N-terminal domain"/>
    <property type="match status" value="1"/>
</dbReference>
<evidence type="ECO:0000313" key="10">
    <source>
        <dbReference type="Proteomes" id="UP001596455"/>
    </source>
</evidence>
<accession>A0ABW2Q2X1</accession>
<name>A0ABW2Q2X1_9MICO</name>
<evidence type="ECO:0000256" key="4">
    <source>
        <dbReference type="ARBA" id="ARBA00022777"/>
    </source>
</evidence>
<dbReference type="InterPro" id="IPR042213">
    <property type="entry name" value="NBD_C_sf"/>
</dbReference>
<keyword evidence="6" id="KW-0119">Carbohydrate metabolism</keyword>
<evidence type="ECO:0000256" key="6">
    <source>
        <dbReference type="ARBA" id="ARBA00023277"/>
    </source>
</evidence>
<organism evidence="9 10">
    <name type="scientific">Georgenia alba</name>
    <dbReference type="NCBI Taxonomy" id="2233858"/>
    <lineage>
        <taxon>Bacteria</taxon>
        <taxon>Bacillati</taxon>
        <taxon>Actinomycetota</taxon>
        <taxon>Actinomycetes</taxon>
        <taxon>Micrococcales</taxon>
        <taxon>Bogoriellaceae</taxon>
        <taxon>Georgenia</taxon>
    </lineage>
</organism>
<evidence type="ECO:0000256" key="3">
    <source>
        <dbReference type="ARBA" id="ARBA00022741"/>
    </source>
</evidence>
<dbReference type="Proteomes" id="UP001596455">
    <property type="component" value="Unassembled WGS sequence"/>
</dbReference>
<evidence type="ECO:0000256" key="2">
    <source>
        <dbReference type="ARBA" id="ARBA00022679"/>
    </source>
</evidence>
<dbReference type="InterPro" id="IPR037051">
    <property type="entry name" value="4-carb_acid_sugar_kinase_N_sf"/>
</dbReference>
<dbReference type="Pfam" id="PF07005">
    <property type="entry name" value="SBD_N"/>
    <property type="match status" value="1"/>
</dbReference>
<evidence type="ECO:0000259" key="7">
    <source>
        <dbReference type="Pfam" id="PF07005"/>
    </source>
</evidence>
<comment type="caution">
    <text evidence="9">The sequence shown here is derived from an EMBL/GenBank/DDBJ whole genome shotgun (WGS) entry which is preliminary data.</text>
</comment>
<dbReference type="Pfam" id="PF17042">
    <property type="entry name" value="NBD_C"/>
    <property type="match status" value="1"/>
</dbReference>
<evidence type="ECO:0000259" key="8">
    <source>
        <dbReference type="Pfam" id="PF17042"/>
    </source>
</evidence>
<comment type="similarity">
    <text evidence="1">Belongs to the four-carbon acid sugar kinase family.</text>
</comment>
<dbReference type="EC" id="2.7.1.-" evidence="9"/>